<name>A0A9P1E4U7_CUSEU</name>
<dbReference type="AlphaFoldDB" id="A0A9P1E4U7"/>
<reference evidence="1" key="1">
    <citation type="submission" date="2022-07" db="EMBL/GenBank/DDBJ databases">
        <authorList>
            <person name="Macas J."/>
            <person name="Novak P."/>
            <person name="Neumann P."/>
        </authorList>
    </citation>
    <scope>NUCLEOTIDE SEQUENCE</scope>
</reference>
<evidence type="ECO:0000313" key="1">
    <source>
        <dbReference type="EMBL" id="CAH9078954.1"/>
    </source>
</evidence>
<gene>
    <name evidence="1" type="ORF">CEURO_LOCUS6999</name>
</gene>
<dbReference type="EMBL" id="CAMAPE010000010">
    <property type="protein sequence ID" value="CAH9078954.1"/>
    <property type="molecule type" value="Genomic_DNA"/>
</dbReference>
<dbReference type="Proteomes" id="UP001152484">
    <property type="component" value="Unassembled WGS sequence"/>
</dbReference>
<comment type="caution">
    <text evidence="1">The sequence shown here is derived from an EMBL/GenBank/DDBJ whole genome shotgun (WGS) entry which is preliminary data.</text>
</comment>
<proteinExistence type="predicted"/>
<accession>A0A9P1E4U7</accession>
<sequence length="21" mass="2425">MFSPMKLTGVHVDVCIRRMGF</sequence>
<keyword evidence="2" id="KW-1185">Reference proteome</keyword>
<evidence type="ECO:0000313" key="2">
    <source>
        <dbReference type="Proteomes" id="UP001152484"/>
    </source>
</evidence>
<protein>
    <submittedName>
        <fullName evidence="1">Uncharacterized protein</fullName>
    </submittedName>
</protein>
<organism evidence="1 2">
    <name type="scientific">Cuscuta europaea</name>
    <name type="common">European dodder</name>
    <dbReference type="NCBI Taxonomy" id="41803"/>
    <lineage>
        <taxon>Eukaryota</taxon>
        <taxon>Viridiplantae</taxon>
        <taxon>Streptophyta</taxon>
        <taxon>Embryophyta</taxon>
        <taxon>Tracheophyta</taxon>
        <taxon>Spermatophyta</taxon>
        <taxon>Magnoliopsida</taxon>
        <taxon>eudicotyledons</taxon>
        <taxon>Gunneridae</taxon>
        <taxon>Pentapetalae</taxon>
        <taxon>asterids</taxon>
        <taxon>lamiids</taxon>
        <taxon>Solanales</taxon>
        <taxon>Convolvulaceae</taxon>
        <taxon>Cuscuteae</taxon>
        <taxon>Cuscuta</taxon>
        <taxon>Cuscuta subgen. Cuscuta</taxon>
    </lineage>
</organism>